<comment type="function">
    <text evidence="7">Catalyzes the oxidation of glucose 6-phosphate to 6-phosphogluconolactone.</text>
</comment>
<comment type="catalytic activity">
    <reaction evidence="7">
        <text>D-glucose 6-phosphate + NADP(+) = 6-phospho-D-glucono-1,5-lactone + NADPH + H(+)</text>
        <dbReference type="Rhea" id="RHEA:15841"/>
        <dbReference type="ChEBI" id="CHEBI:15378"/>
        <dbReference type="ChEBI" id="CHEBI:57783"/>
        <dbReference type="ChEBI" id="CHEBI:57955"/>
        <dbReference type="ChEBI" id="CHEBI:58349"/>
        <dbReference type="ChEBI" id="CHEBI:61548"/>
        <dbReference type="EC" id="1.1.1.49"/>
    </reaction>
</comment>
<feature type="binding site" evidence="7">
    <location>
        <position position="194"/>
    </location>
    <ligand>
        <name>substrate</name>
    </ligand>
</feature>
<dbReference type="GO" id="GO:0006006">
    <property type="term" value="P:glucose metabolic process"/>
    <property type="evidence" value="ECO:0007669"/>
    <property type="project" value="UniProtKB-KW"/>
</dbReference>
<gene>
    <name evidence="7" type="primary">zwf</name>
    <name evidence="10" type="ORF">DLM86_27780</name>
</gene>
<evidence type="ECO:0000313" key="11">
    <source>
        <dbReference type="Proteomes" id="UP000247476"/>
    </source>
</evidence>
<feature type="active site" description="Proton acceptor" evidence="7">
    <location>
        <position position="256"/>
    </location>
</feature>
<keyword evidence="6 7" id="KW-0119">Carbohydrate metabolism</keyword>
<evidence type="ECO:0000256" key="4">
    <source>
        <dbReference type="ARBA" id="ARBA00022857"/>
    </source>
</evidence>
<comment type="pathway">
    <text evidence="1 7">Carbohydrate degradation; pentose phosphate pathway; D-ribulose 5-phosphate from D-glucose 6-phosphate (oxidative stage): step 1/3.</text>
</comment>
<feature type="domain" description="Glucose-6-phosphate dehydrogenase NAD-binding" evidence="8">
    <location>
        <begin position="22"/>
        <end position="203"/>
    </location>
</feature>
<keyword evidence="4 7" id="KW-0521">NADP</keyword>
<dbReference type="InterPro" id="IPR022674">
    <property type="entry name" value="G6P_DH_NAD-bd"/>
</dbReference>
<dbReference type="InterPro" id="IPR022675">
    <property type="entry name" value="G6P_DH_C"/>
</dbReference>
<dbReference type="GO" id="GO:0004345">
    <property type="term" value="F:glucose-6-phosphate dehydrogenase activity"/>
    <property type="evidence" value="ECO:0007669"/>
    <property type="project" value="UniProtKB-UniRule"/>
</dbReference>
<evidence type="ECO:0000313" key="10">
    <source>
        <dbReference type="EMBL" id="PYI50871.1"/>
    </source>
</evidence>
<dbReference type="EMBL" id="QJVJ01000016">
    <property type="protein sequence ID" value="PYI50871.1"/>
    <property type="molecule type" value="Genomic_DNA"/>
</dbReference>
<dbReference type="EC" id="1.1.1.49" evidence="7"/>
<dbReference type="Pfam" id="PF02781">
    <property type="entry name" value="G6PD_C"/>
    <property type="match status" value="1"/>
</dbReference>
<keyword evidence="5 7" id="KW-0560">Oxidoreductase</keyword>
<feature type="binding site" evidence="7">
    <location>
        <begin position="24"/>
        <end position="31"/>
    </location>
    <ligand>
        <name>NADP(+)</name>
        <dbReference type="ChEBI" id="CHEBI:58349"/>
    </ligand>
</feature>
<proteinExistence type="inferred from homology"/>
<dbReference type="Pfam" id="PF00479">
    <property type="entry name" value="G6PD_N"/>
    <property type="match status" value="1"/>
</dbReference>
<dbReference type="NCBIfam" id="TIGR00871">
    <property type="entry name" value="zwf"/>
    <property type="match status" value="1"/>
</dbReference>
<feature type="binding site" evidence="7">
    <location>
        <position position="357"/>
    </location>
    <ligand>
        <name>substrate</name>
    </ligand>
</feature>
<evidence type="ECO:0000259" key="8">
    <source>
        <dbReference type="Pfam" id="PF00479"/>
    </source>
</evidence>
<keyword evidence="3 7" id="KW-0313">Glucose metabolism</keyword>
<dbReference type="OrthoDB" id="9802739at2"/>
<dbReference type="SUPFAM" id="SSF55347">
    <property type="entry name" value="Glyceraldehyde-3-phosphate dehydrogenase-like, C-terminal domain"/>
    <property type="match status" value="1"/>
</dbReference>
<keyword evidence="11" id="KW-1185">Reference proteome</keyword>
<dbReference type="Gene3D" id="3.40.50.720">
    <property type="entry name" value="NAD(P)-binding Rossmann-like Domain"/>
    <property type="match status" value="1"/>
</dbReference>
<feature type="binding site" evidence="7">
    <location>
        <position position="232"/>
    </location>
    <ligand>
        <name>substrate</name>
    </ligand>
</feature>
<dbReference type="HAMAP" id="MF_00966">
    <property type="entry name" value="G6PD"/>
    <property type="match status" value="1"/>
</dbReference>
<protein>
    <recommendedName>
        <fullName evidence="7">Glucose-6-phosphate 1-dehydrogenase</fullName>
        <shortName evidence="7">G6PD</shortName>
        <ecNumber evidence="7">1.1.1.49</ecNumber>
    </recommendedName>
</protein>
<feature type="binding site" evidence="7">
    <location>
        <position position="164"/>
    </location>
    <ligand>
        <name>NADP(+)</name>
        <dbReference type="ChEBI" id="CHEBI:58349"/>
    </ligand>
</feature>
<feature type="domain" description="Glucose-6-phosphate dehydrogenase C-terminal" evidence="9">
    <location>
        <begin position="206"/>
        <end position="503"/>
    </location>
</feature>
<dbReference type="GO" id="GO:0050661">
    <property type="term" value="F:NADP binding"/>
    <property type="evidence" value="ECO:0007669"/>
    <property type="project" value="UniProtKB-UniRule"/>
</dbReference>
<dbReference type="InterPro" id="IPR019796">
    <property type="entry name" value="G6P_DH_AS"/>
</dbReference>
<feature type="binding site" evidence="7">
    <location>
        <position position="251"/>
    </location>
    <ligand>
        <name>substrate</name>
    </ligand>
</feature>
<dbReference type="GO" id="GO:0005829">
    <property type="term" value="C:cytosol"/>
    <property type="evidence" value="ECO:0007669"/>
    <property type="project" value="TreeGrafter"/>
</dbReference>
<evidence type="ECO:0000256" key="3">
    <source>
        <dbReference type="ARBA" id="ARBA00022526"/>
    </source>
</evidence>
<dbReference type="PIRSF" id="PIRSF000110">
    <property type="entry name" value="G6PD"/>
    <property type="match status" value="1"/>
</dbReference>
<dbReference type="InterPro" id="IPR036291">
    <property type="entry name" value="NAD(P)-bd_dom_sf"/>
</dbReference>
<comment type="caution">
    <text evidence="10">The sequence shown here is derived from an EMBL/GenBank/DDBJ whole genome shotgun (WGS) entry which is preliminary data.</text>
</comment>
<dbReference type="PANTHER" id="PTHR23429:SF0">
    <property type="entry name" value="GLUCOSE-6-PHOSPHATE 1-DEHYDROGENASE"/>
    <property type="match status" value="1"/>
</dbReference>
<dbReference type="InterPro" id="IPR001282">
    <property type="entry name" value="G6P_DH"/>
</dbReference>
<sequence>MMEHMTMTDLGDRGADRTLFFIFGATGDLARRKLFPAFYSLYREGKLSERFAVIGLARRPRTNEQFREDVSVSIREFARYKAEEDEQWEKFASHFHYMSLDINKPEAFGQLKELADRLDDSYDIGGNRLFYLALAPELFGSVSFNLRDGGLLDSPGWHRLVIEKPFGYDLPSAEKLNEQIRQVFQEDEVYRIDHYLGKEMVQNIEVVRFANAFFEPLWNNKHIANIQITLSETVGVEERGGYYDHAGALRDMGQNHMLQMITMMAMEPPSRMEPEDIRDEKVKVLRSLRVFRDAEEVRDNVVRGQYAAGEHKGKPLPAYRSEEGVPADSVTETYFAARVFVDNFRWAGVPFYIRTGKRLPVKTTEVVVEFKNMPENVYFSRKTKLEPNLLVFRVNPTEGIYLKMNAKRPGSEWGIVPIAMDFCQSCEVGINTPEAYERLLYDAARGDSTYFTRWDEVALAWKFVDRIEQAWREQHVDLHPYPAGSWGPEAAQALLARDGFKWWPVNGQHEGEVVWATPVAGK</sequence>
<feature type="binding site" evidence="7">
    <location>
        <begin position="101"/>
        <end position="102"/>
    </location>
    <ligand>
        <name>NADP(+)</name>
        <dbReference type="ChEBI" id="CHEBI:58349"/>
    </ligand>
</feature>
<evidence type="ECO:0000256" key="1">
    <source>
        <dbReference type="ARBA" id="ARBA00004937"/>
    </source>
</evidence>
<evidence type="ECO:0000256" key="6">
    <source>
        <dbReference type="ARBA" id="ARBA00023277"/>
    </source>
</evidence>
<reference evidence="10 11" key="1">
    <citation type="submission" date="2018-05" db="EMBL/GenBank/DDBJ databases">
        <title>Paenibacillus flagellatus sp. nov., isolated from selenium mineral soil.</title>
        <authorList>
            <person name="Dai X."/>
        </authorList>
    </citation>
    <scope>NUCLEOTIDE SEQUENCE [LARGE SCALE GENOMIC DNA]</scope>
    <source>
        <strain evidence="10 11">DXL2</strain>
    </source>
</reference>
<dbReference type="Proteomes" id="UP000247476">
    <property type="component" value="Unassembled WGS sequence"/>
</dbReference>
<feature type="binding site" evidence="7">
    <location>
        <position position="362"/>
    </location>
    <ligand>
        <name>substrate</name>
    </ligand>
</feature>
<dbReference type="PANTHER" id="PTHR23429">
    <property type="entry name" value="GLUCOSE-6-PHOSPHATE 1-DEHYDROGENASE G6PD"/>
    <property type="match status" value="1"/>
</dbReference>
<evidence type="ECO:0000256" key="2">
    <source>
        <dbReference type="ARBA" id="ARBA00009975"/>
    </source>
</evidence>
<feature type="binding site" evidence="7">
    <location>
        <position position="198"/>
    </location>
    <ligand>
        <name>substrate</name>
    </ligand>
</feature>
<accession>A0A2V5JWC1</accession>
<evidence type="ECO:0000259" key="9">
    <source>
        <dbReference type="Pfam" id="PF02781"/>
    </source>
</evidence>
<dbReference type="PROSITE" id="PS00069">
    <property type="entry name" value="G6P_DEHYDROGENASE"/>
    <property type="match status" value="1"/>
</dbReference>
<name>A0A2V5JWC1_9BACL</name>
<dbReference type="PRINTS" id="PR00079">
    <property type="entry name" value="G6PDHDRGNASE"/>
</dbReference>
<dbReference type="Gene3D" id="3.30.360.10">
    <property type="entry name" value="Dihydrodipicolinate Reductase, domain 2"/>
    <property type="match status" value="1"/>
</dbReference>
<dbReference type="UniPathway" id="UPA00115">
    <property type="reaction ID" value="UER00408"/>
</dbReference>
<dbReference type="NCBIfam" id="NF009492">
    <property type="entry name" value="PRK12853.1-3"/>
    <property type="match status" value="1"/>
</dbReference>
<dbReference type="AlphaFoldDB" id="A0A2V5JWC1"/>
<dbReference type="GO" id="GO:0009051">
    <property type="term" value="P:pentose-phosphate shunt, oxidative branch"/>
    <property type="evidence" value="ECO:0007669"/>
    <property type="project" value="TreeGrafter"/>
</dbReference>
<comment type="similarity">
    <text evidence="2 7">Belongs to the glucose-6-phosphate dehydrogenase family.</text>
</comment>
<organism evidence="10 11">
    <name type="scientific">Paenibacillus flagellatus</name>
    <dbReference type="NCBI Taxonomy" id="2211139"/>
    <lineage>
        <taxon>Bacteria</taxon>
        <taxon>Bacillati</taxon>
        <taxon>Bacillota</taxon>
        <taxon>Bacilli</taxon>
        <taxon>Bacillales</taxon>
        <taxon>Paenibacillaceae</taxon>
        <taxon>Paenibacillus</taxon>
    </lineage>
</organism>
<dbReference type="SUPFAM" id="SSF51735">
    <property type="entry name" value="NAD(P)-binding Rossmann-fold domains"/>
    <property type="match status" value="1"/>
</dbReference>
<feature type="binding site" evidence="7">
    <location>
        <position position="58"/>
    </location>
    <ligand>
        <name>NADP(+)</name>
        <dbReference type="ChEBI" id="CHEBI:58349"/>
    </ligand>
</feature>
<evidence type="ECO:0000256" key="5">
    <source>
        <dbReference type="ARBA" id="ARBA00023002"/>
    </source>
</evidence>
<evidence type="ECO:0000256" key="7">
    <source>
        <dbReference type="HAMAP-Rule" id="MF_00966"/>
    </source>
</evidence>